<evidence type="ECO:0000313" key="1">
    <source>
        <dbReference type="EMBL" id="GFD13948.1"/>
    </source>
</evidence>
<name>A0A699TY06_TANCI</name>
<proteinExistence type="predicted"/>
<dbReference type="EMBL" id="BKCJ011275984">
    <property type="protein sequence ID" value="GFD13948.1"/>
    <property type="molecule type" value="Genomic_DNA"/>
</dbReference>
<gene>
    <name evidence="1" type="ORF">Tci_885917</name>
</gene>
<feature type="non-terminal residue" evidence="1">
    <location>
        <position position="1"/>
    </location>
</feature>
<sequence>PEHAADLAQIKVHGDKTAAGDLLDSELEPLGEGEVPQILYMIAIFEGHHTNLYAGSTEE</sequence>
<protein>
    <submittedName>
        <fullName evidence="1">Uncharacterized protein</fullName>
    </submittedName>
</protein>
<comment type="caution">
    <text evidence="1">The sequence shown here is derived from an EMBL/GenBank/DDBJ whole genome shotgun (WGS) entry which is preliminary data.</text>
</comment>
<organism evidence="1">
    <name type="scientific">Tanacetum cinerariifolium</name>
    <name type="common">Dalmatian daisy</name>
    <name type="synonym">Chrysanthemum cinerariifolium</name>
    <dbReference type="NCBI Taxonomy" id="118510"/>
    <lineage>
        <taxon>Eukaryota</taxon>
        <taxon>Viridiplantae</taxon>
        <taxon>Streptophyta</taxon>
        <taxon>Embryophyta</taxon>
        <taxon>Tracheophyta</taxon>
        <taxon>Spermatophyta</taxon>
        <taxon>Magnoliopsida</taxon>
        <taxon>eudicotyledons</taxon>
        <taxon>Gunneridae</taxon>
        <taxon>Pentapetalae</taxon>
        <taxon>asterids</taxon>
        <taxon>campanulids</taxon>
        <taxon>Asterales</taxon>
        <taxon>Asteraceae</taxon>
        <taxon>Asteroideae</taxon>
        <taxon>Anthemideae</taxon>
        <taxon>Anthemidinae</taxon>
        <taxon>Tanacetum</taxon>
    </lineage>
</organism>
<accession>A0A699TY06</accession>
<reference evidence="1" key="1">
    <citation type="journal article" date="2019" name="Sci. Rep.">
        <title>Draft genome of Tanacetum cinerariifolium, the natural source of mosquito coil.</title>
        <authorList>
            <person name="Yamashiro T."/>
            <person name="Shiraishi A."/>
            <person name="Satake H."/>
            <person name="Nakayama K."/>
        </authorList>
    </citation>
    <scope>NUCLEOTIDE SEQUENCE</scope>
</reference>
<dbReference type="AlphaFoldDB" id="A0A699TY06"/>